<evidence type="ECO:0000256" key="1">
    <source>
        <dbReference type="PROSITE-ProRule" id="PRU00339"/>
    </source>
</evidence>
<dbReference type="AlphaFoldDB" id="A0A1N6EGJ9"/>
<feature type="repeat" description="TPR" evidence="1">
    <location>
        <begin position="177"/>
        <end position="210"/>
    </location>
</feature>
<evidence type="ECO:0000313" key="2">
    <source>
        <dbReference type="EMBL" id="SIN82143.1"/>
    </source>
</evidence>
<dbReference type="OrthoDB" id="5469953at2"/>
<evidence type="ECO:0000313" key="3">
    <source>
        <dbReference type="Proteomes" id="UP000184782"/>
    </source>
</evidence>
<dbReference type="Gene3D" id="1.25.40.10">
    <property type="entry name" value="Tetratricopeptide repeat domain"/>
    <property type="match status" value="1"/>
</dbReference>
<dbReference type="PROSITE" id="PS50005">
    <property type="entry name" value="TPR"/>
    <property type="match status" value="1"/>
</dbReference>
<proteinExistence type="predicted"/>
<keyword evidence="3" id="KW-1185">Reference proteome</keyword>
<dbReference type="STRING" id="59733.SAMN05421769_0332"/>
<dbReference type="InterPro" id="IPR011990">
    <property type="entry name" value="TPR-like_helical_dom_sf"/>
</dbReference>
<dbReference type="Proteomes" id="UP000184782">
    <property type="component" value="Unassembled WGS sequence"/>
</dbReference>
<accession>A0A1N6EGJ9</accession>
<protein>
    <submittedName>
        <fullName evidence="2">Uncharacterized protein</fullName>
    </submittedName>
</protein>
<dbReference type="RefSeq" id="WP_074228259.1">
    <property type="nucleotide sequence ID" value="NZ_FSRQ01000001.1"/>
</dbReference>
<dbReference type="InterPro" id="IPR019734">
    <property type="entry name" value="TPR_rpt"/>
</dbReference>
<sequence>MSSVSDVLKNIANEYYGLQVKNNYVYFATDGSGNDFAFDVNEPGNKIRIFDHEGYITPEWISNIYSEVFDFYFDDETNEYVNPENLDISIIFDENGEYRADAIYIKNYLQTDEASQIVGTKGLLPFMLEKAAEGMDEVINYYCFDIEKLALSYQEKGELEEAFLLYDAILESHTQKALAYNNRAYELRTAGILDKSLEYIDKALVLEPENGLYNGTKAEILFDMGNEDLFFQSLELALKFGMEANLIDDAMKVKYKNDSRFTTILSQYE</sequence>
<keyword evidence="1" id="KW-0802">TPR repeat</keyword>
<reference evidence="3" key="1">
    <citation type="submission" date="2016-12" db="EMBL/GenBank/DDBJ databases">
        <authorList>
            <person name="Varghese N."/>
            <person name="Submissions S."/>
        </authorList>
    </citation>
    <scope>NUCLEOTIDE SEQUENCE [LARGE SCALE GENOMIC DNA]</scope>
    <source>
        <strain evidence="3">DSM 16779</strain>
    </source>
</reference>
<gene>
    <name evidence="2" type="ORF">SAMN05421769_0332</name>
</gene>
<organism evidence="2 3">
    <name type="scientific">Chryseobacterium scophthalmum</name>
    <dbReference type="NCBI Taxonomy" id="59733"/>
    <lineage>
        <taxon>Bacteria</taxon>
        <taxon>Pseudomonadati</taxon>
        <taxon>Bacteroidota</taxon>
        <taxon>Flavobacteriia</taxon>
        <taxon>Flavobacteriales</taxon>
        <taxon>Weeksellaceae</taxon>
        <taxon>Chryseobacterium group</taxon>
        <taxon>Chryseobacterium</taxon>
    </lineage>
</organism>
<dbReference type="SMART" id="SM00028">
    <property type="entry name" value="TPR"/>
    <property type="match status" value="1"/>
</dbReference>
<dbReference type="EMBL" id="FSRQ01000001">
    <property type="protein sequence ID" value="SIN82143.1"/>
    <property type="molecule type" value="Genomic_DNA"/>
</dbReference>
<name>A0A1N6EGJ9_9FLAO</name>
<dbReference type="SUPFAM" id="SSF48452">
    <property type="entry name" value="TPR-like"/>
    <property type="match status" value="1"/>
</dbReference>